<evidence type="ECO:0000313" key="2">
    <source>
        <dbReference type="Proteomes" id="UP000004315"/>
    </source>
</evidence>
<organism evidence="1 2">
    <name type="scientific">Holdemanella biformis DSM 3989</name>
    <dbReference type="NCBI Taxonomy" id="518637"/>
    <lineage>
        <taxon>Bacteria</taxon>
        <taxon>Bacillati</taxon>
        <taxon>Bacillota</taxon>
        <taxon>Erysipelotrichia</taxon>
        <taxon>Erysipelotrichales</taxon>
        <taxon>Erysipelotrichaceae</taxon>
        <taxon>Holdemanella</taxon>
    </lineage>
</organism>
<proteinExistence type="predicted"/>
<dbReference type="eggNOG" id="ENOG5030JCY">
    <property type="taxonomic scope" value="Bacteria"/>
</dbReference>
<evidence type="ECO:0000313" key="1">
    <source>
        <dbReference type="EMBL" id="EEC90158.1"/>
    </source>
</evidence>
<dbReference type="HOGENOM" id="CLU_1193135_0_0_9"/>
<reference evidence="1 2" key="1">
    <citation type="submission" date="2008-11" db="EMBL/GenBank/DDBJ databases">
        <title>Draft genome sequence of Eubacterium biforme (DSM 3989).</title>
        <authorList>
            <person name="Sudarsanam P."/>
            <person name="Ley R."/>
            <person name="Guruge J."/>
            <person name="Turnbaugh P.J."/>
            <person name="Mahowald M."/>
            <person name="Liep D."/>
            <person name="Gordon J."/>
        </authorList>
    </citation>
    <scope>NUCLEOTIDE SEQUENCE [LARGE SCALE GENOMIC DNA]</scope>
    <source>
        <strain evidence="1 2">DSM 3989</strain>
    </source>
</reference>
<dbReference type="EMBL" id="ABYT01000070">
    <property type="protein sequence ID" value="EEC90158.1"/>
    <property type="molecule type" value="Genomic_DNA"/>
</dbReference>
<keyword evidence="2" id="KW-1185">Reference proteome</keyword>
<gene>
    <name evidence="1" type="ORF">EUBIFOR_01281</name>
</gene>
<dbReference type="AlphaFoldDB" id="B7CAR0"/>
<dbReference type="Proteomes" id="UP000004315">
    <property type="component" value="Unassembled WGS sequence"/>
</dbReference>
<dbReference type="RefSeq" id="WP_003865073.1">
    <property type="nucleotide sequence ID" value="NZ_DS996842.1"/>
</dbReference>
<sequence length="237" mass="27735">MHRYYQKKLKKWHKTLNSYMNYISYELESLTGQSYDTLIQEIWTNYQEEMLERFPYIGGDAASGTKNLIGAYMFVSMGEVLKKYGVTTAQSGHLMILIYERQFKKIPSFLRSIMGKIFTNPRFLTKIFLKKDRKNALNAAQNPGSFETQTQIPPEKGYDFSYHNLVCPLADFAKKYGYEEYMPYLCNLDYVMFGILGAPLYREHTCFDDDYCDFKLKLSAKPMDYDPPVFTQGNGYK</sequence>
<dbReference type="OrthoDB" id="1495276at2"/>
<evidence type="ECO:0008006" key="3">
    <source>
        <dbReference type="Google" id="ProtNLM"/>
    </source>
</evidence>
<name>B7CAR0_9FIRM</name>
<accession>B7CAR0</accession>
<dbReference type="InterPro" id="IPR026002">
    <property type="entry name" value="ATC_hydrolase-like"/>
</dbReference>
<comment type="caution">
    <text evidence="1">The sequence shown here is derived from an EMBL/GenBank/DDBJ whole genome shotgun (WGS) entry which is preliminary data.</text>
</comment>
<protein>
    <recommendedName>
        <fullName evidence="3">L-2-amino-thiazoline-4-carboxylic acid hydrolase</fullName>
    </recommendedName>
</protein>
<dbReference type="Pfam" id="PF14196">
    <property type="entry name" value="ATC_hydrolase"/>
    <property type="match status" value="1"/>
</dbReference>